<sequence>TLISHECTHIRDRPTLKDAERFRTGSMIHEYKHTFGYKKCKYTFGYLPKSYQKSYQKPYQKPYQKSCTKRDQKCDINTITMTNKTQTNSQTNVNSGQSCLAVNKHVVILADIFYLSGFTRDIHAKQEYKNSNHLKSVSQSALYTDIETNPGPVFIDPGKTICAPYSQ</sequence>
<gene>
    <name evidence="1" type="ORF">PACLA_8A055039</name>
</gene>
<protein>
    <submittedName>
        <fullName evidence="1">Uncharacterized protein</fullName>
    </submittedName>
</protein>
<name>A0A6S7L3R9_PARCT</name>
<organism evidence="1 2">
    <name type="scientific">Paramuricea clavata</name>
    <name type="common">Red gorgonian</name>
    <name type="synonym">Violescent sea-whip</name>
    <dbReference type="NCBI Taxonomy" id="317549"/>
    <lineage>
        <taxon>Eukaryota</taxon>
        <taxon>Metazoa</taxon>
        <taxon>Cnidaria</taxon>
        <taxon>Anthozoa</taxon>
        <taxon>Octocorallia</taxon>
        <taxon>Malacalcyonacea</taxon>
        <taxon>Plexauridae</taxon>
        <taxon>Paramuricea</taxon>
    </lineage>
</organism>
<dbReference type="AlphaFoldDB" id="A0A6S7L3R9"/>
<keyword evidence="2" id="KW-1185">Reference proteome</keyword>
<reference evidence="1" key="1">
    <citation type="submission" date="2020-04" db="EMBL/GenBank/DDBJ databases">
        <authorList>
            <person name="Alioto T."/>
            <person name="Alioto T."/>
            <person name="Gomez Garrido J."/>
        </authorList>
    </citation>
    <scope>NUCLEOTIDE SEQUENCE</scope>
    <source>
        <strain evidence="1">A484AB</strain>
    </source>
</reference>
<dbReference type="Proteomes" id="UP001152795">
    <property type="component" value="Unassembled WGS sequence"/>
</dbReference>
<evidence type="ECO:0000313" key="1">
    <source>
        <dbReference type="EMBL" id="CAB4034213.1"/>
    </source>
</evidence>
<feature type="non-terminal residue" evidence="1">
    <location>
        <position position="1"/>
    </location>
</feature>
<dbReference type="EMBL" id="CACRXK020019926">
    <property type="protein sequence ID" value="CAB4034213.1"/>
    <property type="molecule type" value="Genomic_DNA"/>
</dbReference>
<proteinExistence type="predicted"/>
<comment type="caution">
    <text evidence="1">The sequence shown here is derived from an EMBL/GenBank/DDBJ whole genome shotgun (WGS) entry which is preliminary data.</text>
</comment>
<accession>A0A6S7L3R9</accession>
<feature type="non-terminal residue" evidence="1">
    <location>
        <position position="167"/>
    </location>
</feature>
<evidence type="ECO:0000313" key="2">
    <source>
        <dbReference type="Proteomes" id="UP001152795"/>
    </source>
</evidence>